<proteinExistence type="predicted"/>
<dbReference type="EMBL" id="GBXM01029490">
    <property type="protein sequence ID" value="JAH79087.1"/>
    <property type="molecule type" value="Transcribed_RNA"/>
</dbReference>
<evidence type="ECO:0000313" key="1">
    <source>
        <dbReference type="EMBL" id="JAH79087.1"/>
    </source>
</evidence>
<organism evidence="1">
    <name type="scientific">Anguilla anguilla</name>
    <name type="common">European freshwater eel</name>
    <name type="synonym">Muraena anguilla</name>
    <dbReference type="NCBI Taxonomy" id="7936"/>
    <lineage>
        <taxon>Eukaryota</taxon>
        <taxon>Metazoa</taxon>
        <taxon>Chordata</taxon>
        <taxon>Craniata</taxon>
        <taxon>Vertebrata</taxon>
        <taxon>Euteleostomi</taxon>
        <taxon>Actinopterygii</taxon>
        <taxon>Neopterygii</taxon>
        <taxon>Teleostei</taxon>
        <taxon>Anguilliformes</taxon>
        <taxon>Anguillidae</taxon>
        <taxon>Anguilla</taxon>
    </lineage>
</organism>
<accession>A0A0E9VLZ5</accession>
<protein>
    <submittedName>
        <fullName evidence="1">Uncharacterized protein</fullName>
    </submittedName>
</protein>
<dbReference type="AlphaFoldDB" id="A0A0E9VLZ5"/>
<reference evidence="1" key="1">
    <citation type="submission" date="2014-11" db="EMBL/GenBank/DDBJ databases">
        <authorList>
            <person name="Amaro Gonzalez C."/>
        </authorList>
    </citation>
    <scope>NUCLEOTIDE SEQUENCE</scope>
</reference>
<name>A0A0E9VLZ5_ANGAN</name>
<sequence>MAASCESPFSQFSFAPSPEQVVQCVWKKKNPLFLSSGDKSGLLEAFWLSRFFL</sequence>
<reference evidence="1" key="2">
    <citation type="journal article" date="2015" name="Fish Shellfish Immunol.">
        <title>Early steps in the European eel (Anguilla anguilla)-Vibrio vulnificus interaction in the gills: Role of the RtxA13 toxin.</title>
        <authorList>
            <person name="Callol A."/>
            <person name="Pajuelo D."/>
            <person name="Ebbesson L."/>
            <person name="Teles M."/>
            <person name="MacKenzie S."/>
            <person name="Amaro C."/>
        </authorList>
    </citation>
    <scope>NUCLEOTIDE SEQUENCE</scope>
</reference>